<evidence type="ECO:0000256" key="2">
    <source>
        <dbReference type="ARBA" id="ARBA00022771"/>
    </source>
</evidence>
<organism evidence="6 7">
    <name type="scientific">Carpinus fangiana</name>
    <dbReference type="NCBI Taxonomy" id="176857"/>
    <lineage>
        <taxon>Eukaryota</taxon>
        <taxon>Viridiplantae</taxon>
        <taxon>Streptophyta</taxon>
        <taxon>Embryophyta</taxon>
        <taxon>Tracheophyta</taxon>
        <taxon>Spermatophyta</taxon>
        <taxon>Magnoliopsida</taxon>
        <taxon>eudicotyledons</taxon>
        <taxon>Gunneridae</taxon>
        <taxon>Pentapetalae</taxon>
        <taxon>rosids</taxon>
        <taxon>fabids</taxon>
        <taxon>Fagales</taxon>
        <taxon>Betulaceae</taxon>
        <taxon>Carpinus</taxon>
    </lineage>
</organism>
<name>A0A5N6L0D7_9ROSI</name>
<comment type="caution">
    <text evidence="6">The sequence shown here is derived from an EMBL/GenBank/DDBJ whole genome shotgun (WGS) entry which is preliminary data.</text>
</comment>
<protein>
    <recommendedName>
        <fullName evidence="5">C2H2-type domain-containing protein</fullName>
    </recommendedName>
</protein>
<accession>A0A5N6L0D7</accession>
<dbReference type="Proteomes" id="UP000327013">
    <property type="component" value="Unassembled WGS sequence"/>
</dbReference>
<dbReference type="PROSITE" id="PS50157">
    <property type="entry name" value="ZINC_FINGER_C2H2_2"/>
    <property type="match status" value="1"/>
</dbReference>
<evidence type="ECO:0000313" key="7">
    <source>
        <dbReference type="Proteomes" id="UP000327013"/>
    </source>
</evidence>
<keyword evidence="3" id="KW-0862">Zinc</keyword>
<dbReference type="OrthoDB" id="8121437at2759"/>
<dbReference type="Pfam" id="PF13695">
    <property type="entry name" value="Zn_ribbon_3CxxC"/>
    <property type="match status" value="1"/>
</dbReference>
<evidence type="ECO:0000259" key="5">
    <source>
        <dbReference type="PROSITE" id="PS50157"/>
    </source>
</evidence>
<evidence type="ECO:0000256" key="3">
    <source>
        <dbReference type="ARBA" id="ARBA00022833"/>
    </source>
</evidence>
<keyword evidence="1" id="KW-0479">Metal-binding</keyword>
<proteinExistence type="predicted"/>
<dbReference type="SMART" id="SM01328">
    <property type="entry name" value="zf-3CxxC"/>
    <property type="match status" value="1"/>
</dbReference>
<dbReference type="AlphaFoldDB" id="A0A5N6L0D7"/>
<evidence type="ECO:0000256" key="4">
    <source>
        <dbReference type="PROSITE-ProRule" id="PRU00042"/>
    </source>
</evidence>
<dbReference type="EMBL" id="VIBQ01000036">
    <property type="protein sequence ID" value="KAB8437430.1"/>
    <property type="molecule type" value="Genomic_DNA"/>
</dbReference>
<gene>
    <name evidence="6" type="ORF">FH972_025108</name>
</gene>
<keyword evidence="2 4" id="KW-0863">Zinc-finger</keyword>
<reference evidence="6 7" key="1">
    <citation type="submission" date="2019-06" db="EMBL/GenBank/DDBJ databases">
        <title>A chromosomal-level reference genome of Carpinus fangiana (Coryloideae, Betulaceae).</title>
        <authorList>
            <person name="Yang X."/>
            <person name="Wang Z."/>
            <person name="Zhang L."/>
            <person name="Hao G."/>
            <person name="Liu J."/>
            <person name="Yang Y."/>
        </authorList>
    </citation>
    <scope>NUCLEOTIDE SEQUENCE [LARGE SCALE GENOMIC DNA]</scope>
    <source>
        <strain evidence="6">Cfa_2016G</strain>
        <tissue evidence="6">Leaf</tissue>
    </source>
</reference>
<keyword evidence="7" id="KW-1185">Reference proteome</keyword>
<feature type="domain" description="C2H2-type" evidence="5">
    <location>
        <begin position="16"/>
        <end position="46"/>
    </location>
</feature>
<evidence type="ECO:0000256" key="1">
    <source>
        <dbReference type="ARBA" id="ARBA00022723"/>
    </source>
</evidence>
<dbReference type="InterPro" id="IPR013087">
    <property type="entry name" value="Znf_C2H2_type"/>
</dbReference>
<dbReference type="InterPro" id="IPR027377">
    <property type="entry name" value="ZAR1/RTP1-5-like_Znf-3CxxC"/>
</dbReference>
<dbReference type="GO" id="GO:0008270">
    <property type="term" value="F:zinc ion binding"/>
    <property type="evidence" value="ECO:0007669"/>
    <property type="project" value="UniProtKB-KW"/>
</dbReference>
<evidence type="ECO:0000313" key="6">
    <source>
        <dbReference type="EMBL" id="KAB8437430.1"/>
    </source>
</evidence>
<sequence>MPTQASNRGRQRSQQFECGTCHRRFGSRKALQDHLRSLPNHSKEKPSRTYPNLHGDIVRSTTGVLGPLRFNHNIDDSNTDNEYSTNISGKFKCETPSCRTDGWSSGVVSIVIRQYPDSTYNAIVYNQSCKACNNLGVLEIDIESYVQRVSYRLKKWAGIRMEPPPYSLKEGPPHQSALCEGCKRGYCRQRGGAGV</sequence>